<keyword evidence="2 7" id="KW-0813">Transport</keyword>
<keyword evidence="3" id="KW-1003">Cell membrane</keyword>
<evidence type="ECO:0000256" key="1">
    <source>
        <dbReference type="ARBA" id="ARBA00004651"/>
    </source>
</evidence>
<evidence type="ECO:0000256" key="6">
    <source>
        <dbReference type="ARBA" id="ARBA00023136"/>
    </source>
</evidence>
<dbReference type="GO" id="GO:0005886">
    <property type="term" value="C:plasma membrane"/>
    <property type="evidence" value="ECO:0007669"/>
    <property type="project" value="UniProtKB-SubCell"/>
</dbReference>
<feature type="transmembrane region" description="Helical" evidence="7">
    <location>
        <begin position="187"/>
        <end position="208"/>
    </location>
</feature>
<reference evidence="9 10" key="1">
    <citation type="journal article" date="2019" name="Nat. Microbiol.">
        <title>Mediterranean grassland soil C-N compound turnover is dependent on rainfall and depth, and is mediated by genomically divergent microorganisms.</title>
        <authorList>
            <person name="Diamond S."/>
            <person name="Andeer P.F."/>
            <person name="Li Z."/>
            <person name="Crits-Christoph A."/>
            <person name="Burstein D."/>
            <person name="Anantharaman K."/>
            <person name="Lane K.R."/>
            <person name="Thomas B.C."/>
            <person name="Pan C."/>
            <person name="Northen T.R."/>
            <person name="Banfield J.F."/>
        </authorList>
    </citation>
    <scope>NUCLEOTIDE SEQUENCE [LARGE SCALE GENOMIC DNA]</scope>
    <source>
        <strain evidence="9">NP_7</strain>
    </source>
</reference>
<comment type="caution">
    <text evidence="9">The sequence shown here is derived from an EMBL/GenBank/DDBJ whole genome shotgun (WGS) entry which is preliminary data.</text>
</comment>
<accession>A0A537JMR1</accession>
<feature type="transmembrane region" description="Helical" evidence="7">
    <location>
        <begin position="146"/>
        <end position="166"/>
    </location>
</feature>
<evidence type="ECO:0000256" key="7">
    <source>
        <dbReference type="RuleBase" id="RU363032"/>
    </source>
</evidence>
<dbReference type="PROSITE" id="PS50928">
    <property type="entry name" value="ABC_TM1"/>
    <property type="match status" value="1"/>
</dbReference>
<name>A0A537JMR1_9BACT</name>
<feature type="transmembrane region" description="Helical" evidence="7">
    <location>
        <begin position="242"/>
        <end position="265"/>
    </location>
</feature>
<dbReference type="SUPFAM" id="SSF161098">
    <property type="entry name" value="MetI-like"/>
    <property type="match status" value="1"/>
</dbReference>
<gene>
    <name evidence="9" type="ORF">E6H04_00665</name>
</gene>
<dbReference type="PANTHER" id="PTHR30151:SF25">
    <property type="entry name" value="TAURINE TRANSPORT SYSTEM PERMEASE PROTEIN TAUC"/>
    <property type="match status" value="1"/>
</dbReference>
<dbReference type="GO" id="GO:0055085">
    <property type="term" value="P:transmembrane transport"/>
    <property type="evidence" value="ECO:0007669"/>
    <property type="project" value="InterPro"/>
</dbReference>
<dbReference type="InterPro" id="IPR000515">
    <property type="entry name" value="MetI-like"/>
</dbReference>
<keyword evidence="6 7" id="KW-0472">Membrane</keyword>
<evidence type="ECO:0000256" key="2">
    <source>
        <dbReference type="ARBA" id="ARBA00022448"/>
    </source>
</evidence>
<dbReference type="Gene3D" id="1.10.3720.10">
    <property type="entry name" value="MetI-like"/>
    <property type="match status" value="1"/>
</dbReference>
<feature type="transmembrane region" description="Helical" evidence="7">
    <location>
        <begin position="29"/>
        <end position="47"/>
    </location>
</feature>
<feature type="domain" description="ABC transmembrane type-1" evidence="8">
    <location>
        <begin position="81"/>
        <end position="261"/>
    </location>
</feature>
<evidence type="ECO:0000256" key="4">
    <source>
        <dbReference type="ARBA" id="ARBA00022692"/>
    </source>
</evidence>
<proteinExistence type="inferred from homology"/>
<evidence type="ECO:0000313" key="10">
    <source>
        <dbReference type="Proteomes" id="UP000320048"/>
    </source>
</evidence>
<comment type="similarity">
    <text evidence="7">Belongs to the binding-protein-dependent transport system permease family.</text>
</comment>
<dbReference type="PANTHER" id="PTHR30151">
    <property type="entry name" value="ALKANE SULFONATE ABC TRANSPORTER-RELATED, MEMBRANE SUBUNIT"/>
    <property type="match status" value="1"/>
</dbReference>
<evidence type="ECO:0000313" key="9">
    <source>
        <dbReference type="EMBL" id="TMI84750.1"/>
    </source>
</evidence>
<protein>
    <submittedName>
        <fullName evidence="9">ABC transporter permease</fullName>
    </submittedName>
</protein>
<dbReference type="Pfam" id="PF00528">
    <property type="entry name" value="BPD_transp_1"/>
    <property type="match status" value="1"/>
</dbReference>
<sequence length="277" mass="29270">MGTGLPVTAPPSPPAVASRPMWAARAGLPLVRGMISFGALFAVWYALTAGGWVKPFALASPVAVAGVLADGIRDRTLLGHLGISLARLVVGMAVAGSAGIALGMLVGISRALAIFVEPLAGFFNALSGIVWLPLAITWFGLTWKTVLFVIANGIFFTVFFNTLVGVRSVPRLYEHAILTLGASRWRMLRDVLFPGAFPGIVTGIRLGLGFGWRALIAAELVAVTQGLGFMIFSAANYLRTDIILAGILVIGIVAIAMDSLILVPIERATVLRWGMYQ</sequence>
<evidence type="ECO:0000256" key="3">
    <source>
        <dbReference type="ARBA" id="ARBA00022475"/>
    </source>
</evidence>
<dbReference type="InterPro" id="IPR035906">
    <property type="entry name" value="MetI-like_sf"/>
</dbReference>
<feature type="transmembrane region" description="Helical" evidence="7">
    <location>
        <begin position="119"/>
        <end position="140"/>
    </location>
</feature>
<evidence type="ECO:0000259" key="8">
    <source>
        <dbReference type="PROSITE" id="PS50928"/>
    </source>
</evidence>
<organism evidence="9 10">
    <name type="scientific">Candidatus Segetimicrobium genomatis</name>
    <dbReference type="NCBI Taxonomy" id="2569760"/>
    <lineage>
        <taxon>Bacteria</taxon>
        <taxon>Bacillati</taxon>
        <taxon>Candidatus Sysuimicrobiota</taxon>
        <taxon>Candidatus Sysuimicrobiia</taxon>
        <taxon>Candidatus Sysuimicrobiales</taxon>
        <taxon>Candidatus Segetimicrobiaceae</taxon>
        <taxon>Candidatus Segetimicrobium</taxon>
    </lineage>
</organism>
<feature type="transmembrane region" description="Helical" evidence="7">
    <location>
        <begin position="85"/>
        <end position="107"/>
    </location>
</feature>
<comment type="subcellular location">
    <subcellularLocation>
        <location evidence="1 7">Cell membrane</location>
        <topology evidence="1 7">Multi-pass membrane protein</topology>
    </subcellularLocation>
</comment>
<dbReference type="EMBL" id="VBAO01000017">
    <property type="protein sequence ID" value="TMI84750.1"/>
    <property type="molecule type" value="Genomic_DNA"/>
</dbReference>
<evidence type="ECO:0000256" key="5">
    <source>
        <dbReference type="ARBA" id="ARBA00022989"/>
    </source>
</evidence>
<dbReference type="CDD" id="cd06261">
    <property type="entry name" value="TM_PBP2"/>
    <property type="match status" value="1"/>
</dbReference>
<keyword evidence="4 7" id="KW-0812">Transmembrane</keyword>
<feature type="transmembrane region" description="Helical" evidence="7">
    <location>
        <begin position="214"/>
        <end position="235"/>
    </location>
</feature>
<dbReference type="GO" id="GO:0010438">
    <property type="term" value="P:cellular response to sulfur starvation"/>
    <property type="evidence" value="ECO:0007669"/>
    <property type="project" value="TreeGrafter"/>
</dbReference>
<keyword evidence="5 7" id="KW-1133">Transmembrane helix</keyword>
<dbReference type="AlphaFoldDB" id="A0A537JMR1"/>
<dbReference type="Proteomes" id="UP000320048">
    <property type="component" value="Unassembled WGS sequence"/>
</dbReference>